<dbReference type="Proteomes" id="UP000241071">
    <property type="component" value="Segment"/>
</dbReference>
<evidence type="ECO:0000313" key="1">
    <source>
        <dbReference type="EMBL" id="AGF85644.1"/>
    </source>
</evidence>
<organism evidence="1 2">
    <name type="scientific">Moumouvirus goulette</name>
    <dbReference type="NCBI Taxonomy" id="1247379"/>
    <lineage>
        <taxon>Viruses</taxon>
        <taxon>Varidnaviria</taxon>
        <taxon>Bamfordvirae</taxon>
        <taxon>Nucleocytoviricota</taxon>
        <taxon>Megaviricetes</taxon>
        <taxon>Imitervirales</taxon>
        <taxon>Mimiviridae</taxon>
        <taxon>Megamimivirinae</taxon>
        <taxon>Moumouvirus</taxon>
        <taxon>Moumouvirus goulettemassiliense</taxon>
    </lineage>
</organism>
<evidence type="ECO:0000313" key="2">
    <source>
        <dbReference type="Proteomes" id="UP000241071"/>
    </source>
</evidence>
<accession>M1PCE4</accession>
<protein>
    <submittedName>
        <fullName evidence="1">Uncharacterized protein</fullName>
    </submittedName>
</protein>
<proteinExistence type="predicted"/>
<gene>
    <name evidence="1" type="ORF">glt_00839</name>
</gene>
<keyword evidence="2" id="KW-1185">Reference proteome</keyword>
<name>M1PCE4_9VIRU</name>
<dbReference type="EMBL" id="KC008572">
    <property type="protein sequence ID" value="AGF85644.1"/>
    <property type="molecule type" value="Genomic_DNA"/>
</dbReference>
<reference evidence="1 2" key="1">
    <citation type="submission" date="2012-10" db="EMBL/GenBank/DDBJ databases">
        <title>Complete genome sequence of Moumouvirus goulette.</title>
        <authorList>
            <person name="Fournous G."/>
            <person name="Bougalmi M."/>
            <person name="Colson P."/>
        </authorList>
    </citation>
    <scope>NUCLEOTIDE SEQUENCE [LARGE SCALE GENOMIC DNA]</scope>
</reference>
<sequence>MEHIRVMIPFREDFNGRPICYSFENFVVLRTHPFYCWSSTKYGRVYRYNILDKATKVIRNDFEIYCYDLVSLLFDRILDNFIMDILTNEICDEKIYKYDNFFFKLVKTNDYDSETLISKIENGDNLDNKKELIHYTDFERANRCLLSCVLQCGNYEKEPDDFYGFVRTTNGIYLIVGDFENIFKCSDKNSGKQNTEKHQATCESSEQGIIDIYFTPIKQN</sequence>